<protein>
    <submittedName>
        <fullName evidence="1">Uncharacterized protein</fullName>
    </submittedName>
</protein>
<dbReference type="EMBL" id="BMAO01022378">
    <property type="protein sequence ID" value="GFQ81534.1"/>
    <property type="molecule type" value="Genomic_DNA"/>
</dbReference>
<comment type="caution">
    <text evidence="1">The sequence shown here is derived from an EMBL/GenBank/DDBJ whole genome shotgun (WGS) entry which is preliminary data.</text>
</comment>
<gene>
    <name evidence="1" type="ORF">TNCT_540541</name>
</gene>
<keyword evidence="2" id="KW-1185">Reference proteome</keyword>
<proteinExistence type="predicted"/>
<organism evidence="1 2">
    <name type="scientific">Trichonephila clavata</name>
    <name type="common">Joro spider</name>
    <name type="synonym">Nephila clavata</name>
    <dbReference type="NCBI Taxonomy" id="2740835"/>
    <lineage>
        <taxon>Eukaryota</taxon>
        <taxon>Metazoa</taxon>
        <taxon>Ecdysozoa</taxon>
        <taxon>Arthropoda</taxon>
        <taxon>Chelicerata</taxon>
        <taxon>Arachnida</taxon>
        <taxon>Araneae</taxon>
        <taxon>Araneomorphae</taxon>
        <taxon>Entelegynae</taxon>
        <taxon>Araneoidea</taxon>
        <taxon>Nephilidae</taxon>
        <taxon>Trichonephila</taxon>
    </lineage>
</organism>
<accession>A0A8X6H7Y7</accession>
<reference evidence="1" key="1">
    <citation type="submission" date="2020-07" db="EMBL/GenBank/DDBJ databases">
        <title>Multicomponent nature underlies the extraordinary mechanical properties of spider dragline silk.</title>
        <authorList>
            <person name="Kono N."/>
            <person name="Nakamura H."/>
            <person name="Mori M."/>
            <person name="Yoshida Y."/>
            <person name="Ohtoshi R."/>
            <person name="Malay A.D."/>
            <person name="Moran D.A.P."/>
            <person name="Tomita M."/>
            <person name="Numata K."/>
            <person name="Arakawa K."/>
        </authorList>
    </citation>
    <scope>NUCLEOTIDE SEQUENCE</scope>
</reference>
<evidence type="ECO:0000313" key="1">
    <source>
        <dbReference type="EMBL" id="GFQ81534.1"/>
    </source>
</evidence>
<evidence type="ECO:0000313" key="2">
    <source>
        <dbReference type="Proteomes" id="UP000887116"/>
    </source>
</evidence>
<name>A0A8X6H7Y7_TRICU</name>
<sequence>MGTDTIECLRGSISNHQIPLVSSKSALMQLMGVETTKKDSAAIGTFYLSDEVNIHLHNLEQSEVTSFTKTGRSISHMSSSYRETLRGRASCGVV</sequence>
<dbReference type="AlphaFoldDB" id="A0A8X6H7Y7"/>
<dbReference type="Proteomes" id="UP000887116">
    <property type="component" value="Unassembled WGS sequence"/>
</dbReference>